<keyword evidence="3" id="KW-1185">Reference proteome</keyword>
<accession>A0A8H6CTX4</accession>
<feature type="compositionally biased region" description="Polar residues" evidence="1">
    <location>
        <begin position="37"/>
        <end position="56"/>
    </location>
</feature>
<dbReference type="Proteomes" id="UP000593566">
    <property type="component" value="Unassembled WGS sequence"/>
</dbReference>
<proteinExistence type="predicted"/>
<reference evidence="2 3" key="1">
    <citation type="journal article" date="2020" name="Genomics">
        <title>Complete, high-quality genomes from long-read metagenomic sequencing of two wolf lichen thalli reveals enigmatic genome architecture.</title>
        <authorList>
            <person name="McKenzie S.K."/>
            <person name="Walston R.F."/>
            <person name="Allen J.L."/>
        </authorList>
    </citation>
    <scope>NUCLEOTIDE SEQUENCE [LARGE SCALE GENOMIC DNA]</scope>
    <source>
        <strain evidence="2">WasteWater1</strain>
    </source>
</reference>
<evidence type="ECO:0000313" key="3">
    <source>
        <dbReference type="Proteomes" id="UP000593566"/>
    </source>
</evidence>
<dbReference type="RefSeq" id="XP_037156483.1">
    <property type="nucleotide sequence ID" value="XM_037297848.1"/>
</dbReference>
<comment type="caution">
    <text evidence="2">The sequence shown here is derived from an EMBL/GenBank/DDBJ whole genome shotgun (WGS) entry which is preliminary data.</text>
</comment>
<evidence type="ECO:0000256" key="1">
    <source>
        <dbReference type="SAM" id="MobiDB-lite"/>
    </source>
</evidence>
<dbReference type="AlphaFoldDB" id="A0A8H6CTX4"/>
<name>A0A8H6CTX4_9LECA</name>
<dbReference type="EMBL" id="JACCJB010000003">
    <property type="protein sequence ID" value="KAF6228841.1"/>
    <property type="molecule type" value="Genomic_DNA"/>
</dbReference>
<gene>
    <name evidence="2" type="ORF">HO133_006952</name>
</gene>
<sequence length="168" mass="19097">MTDSSKRKRETDANWMSSREEASTHNTKGPKRARGQESPSNTQTAAKYTNRSSFNNDEGGGASTGRSKKEEEEEEEEDNGGSAIWVSNRSPRRENLQHSTIGLSMIDTMTDTDDDGNSVLNDNDRYYTISVGWWRFHARNLRAATGRKEGRKERLWRPLDGIVINPDW</sequence>
<feature type="region of interest" description="Disordered" evidence="1">
    <location>
        <begin position="1"/>
        <end position="97"/>
    </location>
</feature>
<dbReference type="GeneID" id="59335352"/>
<evidence type="ECO:0000313" key="2">
    <source>
        <dbReference type="EMBL" id="KAF6228841.1"/>
    </source>
</evidence>
<organism evidence="2 3">
    <name type="scientific">Letharia lupina</name>
    <dbReference type="NCBI Taxonomy" id="560253"/>
    <lineage>
        <taxon>Eukaryota</taxon>
        <taxon>Fungi</taxon>
        <taxon>Dikarya</taxon>
        <taxon>Ascomycota</taxon>
        <taxon>Pezizomycotina</taxon>
        <taxon>Lecanoromycetes</taxon>
        <taxon>OSLEUM clade</taxon>
        <taxon>Lecanoromycetidae</taxon>
        <taxon>Lecanorales</taxon>
        <taxon>Lecanorineae</taxon>
        <taxon>Parmeliaceae</taxon>
        <taxon>Letharia</taxon>
    </lineage>
</organism>
<protein>
    <submittedName>
        <fullName evidence="2">Uncharacterized protein</fullName>
    </submittedName>
</protein>